<sequence length="281" mass="32118">MKTPLTMAALAAILLATGCLKDPHPSDPDPGPTAPGWVVSSWTVITSEQFPLTAPKVPFRKQEAIFHYNSLFKPVRKLNRSTLEGDTLQLYENYVDSFFYDDQHRVAELRGYLGHGLEYMTKYSYNAQDTLPAKMEYYQVNLAVLELFSTKEYFYEPEDVLAVTTSVHGIDSSWYDYENGNFMNYVEQYGITHYYQSYTDVVNPLLFHNIPNGLVIAAPLALEAPVRISRNQWETSLEIQNMVVDSVTMNAQGLPAIVHVSEPYSNGRRYHDIRYEYIPAE</sequence>
<evidence type="ECO:0000313" key="2">
    <source>
        <dbReference type="EMBL" id="GEP98046.1"/>
    </source>
</evidence>
<accession>A0A512RQV0</accession>
<dbReference type="EMBL" id="BKAU01000005">
    <property type="protein sequence ID" value="GEP98046.1"/>
    <property type="molecule type" value="Genomic_DNA"/>
</dbReference>
<feature type="signal peptide" evidence="1">
    <location>
        <begin position="1"/>
        <end position="21"/>
    </location>
</feature>
<reference evidence="2 3" key="1">
    <citation type="submission" date="2019-07" db="EMBL/GenBank/DDBJ databases">
        <title>Whole genome shotgun sequence of Chitinophaga cymbidii NBRC 109752.</title>
        <authorList>
            <person name="Hosoyama A."/>
            <person name="Uohara A."/>
            <person name="Ohji S."/>
            <person name="Ichikawa N."/>
        </authorList>
    </citation>
    <scope>NUCLEOTIDE SEQUENCE [LARGE SCALE GENOMIC DNA]</scope>
    <source>
        <strain evidence="2 3">NBRC 109752</strain>
    </source>
</reference>
<dbReference type="PROSITE" id="PS51257">
    <property type="entry name" value="PROKAR_LIPOPROTEIN"/>
    <property type="match status" value="1"/>
</dbReference>
<protein>
    <submittedName>
        <fullName evidence="2">Uncharacterized protein</fullName>
    </submittedName>
</protein>
<comment type="caution">
    <text evidence="2">The sequence shown here is derived from an EMBL/GenBank/DDBJ whole genome shotgun (WGS) entry which is preliminary data.</text>
</comment>
<feature type="chain" id="PRO_5021717646" evidence="1">
    <location>
        <begin position="22"/>
        <end position="281"/>
    </location>
</feature>
<organism evidence="2 3">
    <name type="scientific">Chitinophaga cymbidii</name>
    <dbReference type="NCBI Taxonomy" id="1096750"/>
    <lineage>
        <taxon>Bacteria</taxon>
        <taxon>Pseudomonadati</taxon>
        <taxon>Bacteroidota</taxon>
        <taxon>Chitinophagia</taxon>
        <taxon>Chitinophagales</taxon>
        <taxon>Chitinophagaceae</taxon>
        <taxon>Chitinophaga</taxon>
    </lineage>
</organism>
<name>A0A512RQV0_9BACT</name>
<keyword evidence="3" id="KW-1185">Reference proteome</keyword>
<dbReference type="RefSeq" id="WP_146866206.1">
    <property type="nucleotide sequence ID" value="NZ_BKAU01000005.1"/>
</dbReference>
<dbReference type="Proteomes" id="UP000321436">
    <property type="component" value="Unassembled WGS sequence"/>
</dbReference>
<dbReference type="AlphaFoldDB" id="A0A512RQV0"/>
<evidence type="ECO:0000313" key="3">
    <source>
        <dbReference type="Proteomes" id="UP000321436"/>
    </source>
</evidence>
<keyword evidence="1" id="KW-0732">Signal</keyword>
<evidence type="ECO:0000256" key="1">
    <source>
        <dbReference type="SAM" id="SignalP"/>
    </source>
</evidence>
<proteinExistence type="predicted"/>
<gene>
    <name evidence="2" type="ORF">CCY01nite_43060</name>
</gene>